<keyword evidence="3" id="KW-1185">Reference proteome</keyword>
<feature type="region of interest" description="Disordered" evidence="1">
    <location>
        <begin position="1"/>
        <end position="25"/>
    </location>
</feature>
<protein>
    <recommendedName>
        <fullName evidence="4">F-box domain-containing protein</fullName>
    </recommendedName>
</protein>
<evidence type="ECO:0000256" key="1">
    <source>
        <dbReference type="SAM" id="MobiDB-lite"/>
    </source>
</evidence>
<dbReference type="OrthoDB" id="3171058at2759"/>
<feature type="compositionally biased region" description="Low complexity" evidence="1">
    <location>
        <begin position="1"/>
        <end position="12"/>
    </location>
</feature>
<name>A0A4Y7Q6A2_9AGAM</name>
<evidence type="ECO:0000313" key="2">
    <source>
        <dbReference type="EMBL" id="TDL22350.1"/>
    </source>
</evidence>
<feature type="compositionally biased region" description="Basic and acidic residues" evidence="1">
    <location>
        <begin position="16"/>
        <end position="25"/>
    </location>
</feature>
<dbReference type="AlphaFoldDB" id="A0A4Y7Q6A2"/>
<sequence length="413" mass="46781">MPSSPNTPMSPSARNIPDHRVDRQRNPHLPTELWTIIIRMAAHLPLDFDFTSGDTWEVPTVIKFKQIMETKFSLMIVSRQFNAIVSEFLFEFVYISTMRLSLSIASQKEWDRKRTWRHSGLKKAMAKPNMPVSRPTNVTDLSSHANVNIRYLFVEENGGSHRSDYDVSLANFLKSKCCSNLVGLFIASDWQNWMSTPTTIAAIPSGLKFLSWNAPANGHEFSALLARLSSSLERLRIRRVRGASRITFPKVTHYAQVRGRGFGDLPDEWEMPSLTHLTLGFGRSDGMIAVYPTSLLDDFEYLQLHLRPRSCARVTVEQTTIATPHPTMHPIIIICHEIHDLGLSFASVPELVQAVLQICHRDRFPKMKAVDIFGVHLHTTSPWRLRIVGEAETLLQGLTQCLSIPGVEVRVMS</sequence>
<dbReference type="VEuPathDB" id="FungiDB:BD410DRAFT_258162"/>
<accession>A0A4Y7Q6A2</accession>
<dbReference type="EMBL" id="ML170175">
    <property type="protein sequence ID" value="TDL22350.1"/>
    <property type="molecule type" value="Genomic_DNA"/>
</dbReference>
<gene>
    <name evidence="2" type="ORF">BD410DRAFT_258162</name>
</gene>
<dbReference type="Proteomes" id="UP000294933">
    <property type="component" value="Unassembled WGS sequence"/>
</dbReference>
<proteinExistence type="predicted"/>
<reference evidence="2 3" key="1">
    <citation type="submission" date="2018-06" db="EMBL/GenBank/DDBJ databases">
        <title>A transcriptomic atlas of mushroom development highlights an independent origin of complex multicellularity.</title>
        <authorList>
            <consortium name="DOE Joint Genome Institute"/>
            <person name="Krizsan K."/>
            <person name="Almasi E."/>
            <person name="Merenyi Z."/>
            <person name="Sahu N."/>
            <person name="Viragh M."/>
            <person name="Koszo T."/>
            <person name="Mondo S."/>
            <person name="Kiss B."/>
            <person name="Balint B."/>
            <person name="Kues U."/>
            <person name="Barry K."/>
            <person name="Hegedus J.C."/>
            <person name="Henrissat B."/>
            <person name="Johnson J."/>
            <person name="Lipzen A."/>
            <person name="Ohm R."/>
            <person name="Nagy I."/>
            <person name="Pangilinan J."/>
            <person name="Yan J."/>
            <person name="Xiong Y."/>
            <person name="Grigoriev I.V."/>
            <person name="Hibbett D.S."/>
            <person name="Nagy L.G."/>
        </authorList>
    </citation>
    <scope>NUCLEOTIDE SEQUENCE [LARGE SCALE GENOMIC DNA]</scope>
    <source>
        <strain evidence="2 3">SZMC22713</strain>
    </source>
</reference>
<organism evidence="2 3">
    <name type="scientific">Rickenella mellea</name>
    <dbReference type="NCBI Taxonomy" id="50990"/>
    <lineage>
        <taxon>Eukaryota</taxon>
        <taxon>Fungi</taxon>
        <taxon>Dikarya</taxon>
        <taxon>Basidiomycota</taxon>
        <taxon>Agaricomycotina</taxon>
        <taxon>Agaricomycetes</taxon>
        <taxon>Hymenochaetales</taxon>
        <taxon>Rickenellaceae</taxon>
        <taxon>Rickenella</taxon>
    </lineage>
</organism>
<evidence type="ECO:0000313" key="3">
    <source>
        <dbReference type="Proteomes" id="UP000294933"/>
    </source>
</evidence>
<evidence type="ECO:0008006" key="4">
    <source>
        <dbReference type="Google" id="ProtNLM"/>
    </source>
</evidence>